<dbReference type="PANTHER" id="PTHR43199:SF1">
    <property type="entry name" value="GLUTATHIONE HYDROLASE PROENZYME"/>
    <property type="match status" value="1"/>
</dbReference>
<dbReference type="InterPro" id="IPR029055">
    <property type="entry name" value="Ntn_hydrolases_N"/>
</dbReference>
<evidence type="ECO:0000256" key="10">
    <source>
        <dbReference type="PIRSR" id="PIRSR600101-2"/>
    </source>
</evidence>
<evidence type="ECO:0000256" key="4">
    <source>
        <dbReference type="ARBA" id="ARBA00022679"/>
    </source>
</evidence>
<dbReference type="UniPathway" id="UPA00204"/>
<comment type="subunit">
    <text evidence="11">This enzyme consists of two polypeptide chains, which are synthesized in precursor form from a single polypeptide.</text>
</comment>
<dbReference type="EMBL" id="FQVT01000003">
    <property type="protein sequence ID" value="SHF92388.1"/>
    <property type="molecule type" value="Genomic_DNA"/>
</dbReference>
<feature type="binding site" evidence="10">
    <location>
        <position position="474"/>
    </location>
    <ligand>
        <name>L-glutamate</name>
        <dbReference type="ChEBI" id="CHEBI:29985"/>
    </ligand>
</feature>
<comment type="pathway">
    <text evidence="11">Sulfur metabolism; glutathione metabolism.</text>
</comment>
<proteinExistence type="inferred from homology"/>
<keyword evidence="11" id="KW-0317">Glutathione biosynthesis</keyword>
<dbReference type="NCBIfam" id="TIGR00066">
    <property type="entry name" value="g_glut_trans"/>
    <property type="match status" value="1"/>
</dbReference>
<evidence type="ECO:0000256" key="8">
    <source>
        <dbReference type="ARBA" id="ARBA00047417"/>
    </source>
</evidence>
<dbReference type="AlphaFoldDB" id="A0A1M5FLK5"/>
<dbReference type="Gene3D" id="3.60.20.40">
    <property type="match status" value="1"/>
</dbReference>
<evidence type="ECO:0000256" key="6">
    <source>
        <dbReference type="ARBA" id="ARBA00023145"/>
    </source>
</evidence>
<evidence type="ECO:0000313" key="14">
    <source>
        <dbReference type="Proteomes" id="UP000183945"/>
    </source>
</evidence>
<dbReference type="STRING" id="1073325.SAMN05444483_103248"/>
<organism evidence="13 14">
    <name type="scientific">Salegentibacter echinorum</name>
    <dbReference type="NCBI Taxonomy" id="1073325"/>
    <lineage>
        <taxon>Bacteria</taxon>
        <taxon>Pseudomonadati</taxon>
        <taxon>Bacteroidota</taxon>
        <taxon>Flavobacteriia</taxon>
        <taxon>Flavobacteriales</taxon>
        <taxon>Flavobacteriaceae</taxon>
        <taxon>Salegentibacter</taxon>
    </lineage>
</organism>
<dbReference type="GO" id="GO:0006750">
    <property type="term" value="P:glutathione biosynthetic process"/>
    <property type="evidence" value="ECO:0007669"/>
    <property type="project" value="UniProtKB-KW"/>
</dbReference>
<evidence type="ECO:0000256" key="11">
    <source>
        <dbReference type="RuleBase" id="RU368036"/>
    </source>
</evidence>
<keyword evidence="4 11" id="KW-0808">Transferase</keyword>
<feature type="active site" description="Nucleophile" evidence="9">
    <location>
        <position position="381"/>
    </location>
</feature>
<dbReference type="EC" id="3.4.19.13" evidence="11"/>
<comment type="catalytic activity">
    <reaction evidence="1 11">
        <text>an S-substituted glutathione + H2O = an S-substituted L-cysteinylglycine + L-glutamate</text>
        <dbReference type="Rhea" id="RHEA:59468"/>
        <dbReference type="ChEBI" id="CHEBI:15377"/>
        <dbReference type="ChEBI" id="CHEBI:29985"/>
        <dbReference type="ChEBI" id="CHEBI:90779"/>
        <dbReference type="ChEBI" id="CHEBI:143103"/>
        <dbReference type="EC" id="3.4.19.13"/>
    </reaction>
</comment>
<dbReference type="InterPro" id="IPR055262">
    <property type="entry name" value="GGT_CS"/>
</dbReference>
<sequence>MQNYPKLLICLFLTFSFPMSNFAQSGRIPVRAENGMVVSSHYLASKVGEEILSKGGNAIDAGVATAFTLAVTLPSAGNIGGGGFLVYHGANGDKTAFNFREKAPLKASVDMFLDEDGQIKDNSNHEGLLSVGVPGTVAGLYKAHQKMGNLPWEELLEPAINLAENGFESTYNMNWFLKWVKEHHDDELYAATAKAFLKNGEEIYKPGETWKQPDLAKSLKRIQQNGADGFYKGKTAKLIADFMKEHGGLITEKDLANYEAEELAPVTGTYRGYEVVAMPPPSSGGVALIEMLNILEVFDLEEAGANSAKSYHLLTEAMRRAYADRALYLGDPNFNPKMPLEKLTSKEYAKKLQEGIQIDRASKSDSANFNKAHLRYESPQTTHISVVDKEGNAVSLTYTLERSYGSKIVVPGAGFLLNNEMGDFNPIPGHTDTKGLIGTKPNLVAPGKRMLSSMTPTIIAKEGKPVLAIGSPGGRTIINTVLQVVVNMIDHKMNIAKAIESPRIHHQWLPDRTRFEDFGISPDTKKLYEQMGHEVYEAGSQGQAMGIYIDWENDLLYGAADSRSYDGKAEGF</sequence>
<evidence type="ECO:0000256" key="7">
    <source>
        <dbReference type="ARBA" id="ARBA00023315"/>
    </source>
</evidence>
<dbReference type="Gene3D" id="1.10.246.130">
    <property type="match status" value="1"/>
</dbReference>
<dbReference type="PRINTS" id="PR01210">
    <property type="entry name" value="GGTRANSPTASE"/>
</dbReference>
<feature type="binding site" evidence="10">
    <location>
        <position position="100"/>
    </location>
    <ligand>
        <name>L-glutamate</name>
        <dbReference type="ChEBI" id="CHEBI:29985"/>
    </ligand>
</feature>
<feature type="signal peptide" evidence="12">
    <location>
        <begin position="1"/>
        <end position="23"/>
    </location>
</feature>
<evidence type="ECO:0000256" key="12">
    <source>
        <dbReference type="SAM" id="SignalP"/>
    </source>
</evidence>
<dbReference type="GO" id="GO:0006751">
    <property type="term" value="P:glutathione catabolic process"/>
    <property type="evidence" value="ECO:0007669"/>
    <property type="project" value="UniProtKB-UniRule"/>
</dbReference>
<dbReference type="Proteomes" id="UP000183945">
    <property type="component" value="Unassembled WGS sequence"/>
</dbReference>
<comment type="PTM">
    <text evidence="11">Cleaved by autocatalysis into a large and a small subunit.</text>
</comment>
<dbReference type="SUPFAM" id="SSF56235">
    <property type="entry name" value="N-terminal nucleophile aminohydrolases (Ntn hydrolases)"/>
    <property type="match status" value="1"/>
</dbReference>
<reference evidence="14" key="1">
    <citation type="submission" date="2016-11" db="EMBL/GenBank/DDBJ databases">
        <authorList>
            <person name="Varghese N."/>
            <person name="Submissions S."/>
        </authorList>
    </citation>
    <scope>NUCLEOTIDE SEQUENCE [LARGE SCALE GENOMIC DNA]</scope>
    <source>
        <strain evidence="14">DSM 24579</strain>
    </source>
</reference>
<dbReference type="PROSITE" id="PS00462">
    <property type="entry name" value="G_GLU_TRANSPEPTIDASE"/>
    <property type="match status" value="1"/>
</dbReference>
<comment type="similarity">
    <text evidence="3 11">Belongs to the gamma-glutamyltransferase family.</text>
</comment>
<keyword evidence="6 11" id="KW-0865">Zymogen</keyword>
<evidence type="ECO:0000256" key="9">
    <source>
        <dbReference type="PIRSR" id="PIRSR600101-1"/>
    </source>
</evidence>
<dbReference type="GO" id="GO:0036374">
    <property type="term" value="F:glutathione hydrolase activity"/>
    <property type="evidence" value="ECO:0007669"/>
    <property type="project" value="UniProtKB-UniRule"/>
</dbReference>
<dbReference type="PANTHER" id="PTHR43199">
    <property type="entry name" value="GLUTATHIONE HYDROLASE"/>
    <property type="match status" value="1"/>
</dbReference>
<dbReference type="InterPro" id="IPR000101">
    <property type="entry name" value="GGT_peptidase"/>
</dbReference>
<dbReference type="EC" id="2.3.2.2" evidence="11"/>
<dbReference type="Pfam" id="PF01019">
    <property type="entry name" value="G_glu_transpept"/>
    <property type="match status" value="1"/>
</dbReference>
<comment type="catalytic activity">
    <reaction evidence="8 11">
        <text>an N-terminal (5-L-glutamyl)-[peptide] + an alpha-amino acid = 5-L-glutamyl amino acid + an N-terminal L-alpha-aminoacyl-[peptide]</text>
        <dbReference type="Rhea" id="RHEA:23904"/>
        <dbReference type="Rhea" id="RHEA-COMP:9780"/>
        <dbReference type="Rhea" id="RHEA-COMP:9795"/>
        <dbReference type="ChEBI" id="CHEBI:77644"/>
        <dbReference type="ChEBI" id="CHEBI:78597"/>
        <dbReference type="ChEBI" id="CHEBI:78599"/>
        <dbReference type="ChEBI" id="CHEBI:78608"/>
        <dbReference type="EC" id="2.3.2.2"/>
    </reaction>
</comment>
<comment type="catalytic activity">
    <reaction evidence="2 11">
        <text>glutathione + H2O = L-cysteinylglycine + L-glutamate</text>
        <dbReference type="Rhea" id="RHEA:28807"/>
        <dbReference type="ChEBI" id="CHEBI:15377"/>
        <dbReference type="ChEBI" id="CHEBI:29985"/>
        <dbReference type="ChEBI" id="CHEBI:57925"/>
        <dbReference type="ChEBI" id="CHEBI:61694"/>
        <dbReference type="EC" id="3.4.19.13"/>
    </reaction>
</comment>
<name>A0A1M5FLK5_SALEC</name>
<keyword evidence="5 11" id="KW-0378">Hydrolase</keyword>
<feature type="binding site" evidence="10">
    <location>
        <begin position="452"/>
        <end position="453"/>
    </location>
    <ligand>
        <name>L-glutamate</name>
        <dbReference type="ChEBI" id="CHEBI:29985"/>
    </ligand>
</feature>
<accession>A0A1M5FLK5</accession>
<evidence type="ECO:0000313" key="13">
    <source>
        <dbReference type="EMBL" id="SHF92388.1"/>
    </source>
</evidence>
<feature type="chain" id="PRO_5009910184" description="Glutathione hydrolase proenzyme" evidence="12">
    <location>
        <begin position="24"/>
        <end position="572"/>
    </location>
</feature>
<dbReference type="InterPro" id="IPR043137">
    <property type="entry name" value="GGT_ssub_C"/>
</dbReference>
<feature type="binding site" evidence="10">
    <location>
        <position position="423"/>
    </location>
    <ligand>
        <name>L-glutamate</name>
        <dbReference type="ChEBI" id="CHEBI:29985"/>
    </ligand>
</feature>
<evidence type="ECO:0000256" key="2">
    <source>
        <dbReference type="ARBA" id="ARBA00001089"/>
    </source>
</evidence>
<evidence type="ECO:0000256" key="3">
    <source>
        <dbReference type="ARBA" id="ARBA00009381"/>
    </source>
</evidence>
<protein>
    <recommendedName>
        <fullName evidence="11">Glutathione hydrolase proenzyme</fullName>
        <ecNumber evidence="11">2.3.2.2</ecNumber>
        <ecNumber evidence="11">3.4.19.13</ecNumber>
    </recommendedName>
    <component>
        <recommendedName>
            <fullName evidence="11">Glutathione hydrolase large chain</fullName>
        </recommendedName>
    </component>
    <component>
        <recommendedName>
            <fullName evidence="11">Glutathione hydrolase small chain</fullName>
        </recommendedName>
    </component>
</protein>
<dbReference type="GO" id="GO:0103068">
    <property type="term" value="F:leukotriene C4 gamma-glutamyl transferase activity"/>
    <property type="evidence" value="ECO:0007669"/>
    <property type="project" value="UniProtKB-EC"/>
</dbReference>
<dbReference type="InterPro" id="IPR051792">
    <property type="entry name" value="GGT_bact"/>
</dbReference>
<keyword evidence="7 11" id="KW-0012">Acyltransferase</keyword>
<evidence type="ECO:0000256" key="1">
    <source>
        <dbReference type="ARBA" id="ARBA00001049"/>
    </source>
</evidence>
<gene>
    <name evidence="13" type="ORF">SAMN05444483_103248</name>
</gene>
<evidence type="ECO:0000256" key="5">
    <source>
        <dbReference type="ARBA" id="ARBA00022801"/>
    </source>
</evidence>
<dbReference type="InterPro" id="IPR043138">
    <property type="entry name" value="GGT_lsub"/>
</dbReference>
<keyword evidence="12" id="KW-0732">Signal</keyword>
<keyword evidence="14" id="KW-1185">Reference proteome</keyword>